<dbReference type="Proteomes" id="UP000707451">
    <property type="component" value="Unassembled WGS sequence"/>
</dbReference>
<protein>
    <submittedName>
        <fullName evidence="2">Uncharacterized protein</fullName>
    </submittedName>
</protein>
<accession>A0A9P7XJM2</accession>
<evidence type="ECO:0000313" key="2">
    <source>
        <dbReference type="EMBL" id="KAG9062286.1"/>
    </source>
</evidence>
<name>A0A9P7XJM2_9FUNG</name>
<feature type="region of interest" description="Disordered" evidence="1">
    <location>
        <begin position="538"/>
        <end position="563"/>
    </location>
</feature>
<dbReference type="OrthoDB" id="2427805at2759"/>
<gene>
    <name evidence="2" type="ORF">KI688_006618</name>
</gene>
<dbReference type="EMBL" id="JAHRHY010000020">
    <property type="protein sequence ID" value="KAG9062286.1"/>
    <property type="molecule type" value="Genomic_DNA"/>
</dbReference>
<proteinExistence type="predicted"/>
<reference evidence="2" key="1">
    <citation type="submission" date="2021-06" db="EMBL/GenBank/DDBJ databases">
        <title>Genome Sequence of Mortierella hyaline Strain SCG-10, a Cold-Adapted, Nitrate-Reducing Fungus Isolated from Soil in Minnesota, USA.</title>
        <authorList>
            <person name="Aldossari N."/>
        </authorList>
    </citation>
    <scope>NUCLEOTIDE SEQUENCE</scope>
    <source>
        <strain evidence="2">SCG-10</strain>
    </source>
</reference>
<evidence type="ECO:0000256" key="1">
    <source>
        <dbReference type="SAM" id="MobiDB-lite"/>
    </source>
</evidence>
<dbReference type="AlphaFoldDB" id="A0A9P7XJM2"/>
<organism evidence="2 3">
    <name type="scientific">Linnemannia hyalina</name>
    <dbReference type="NCBI Taxonomy" id="64524"/>
    <lineage>
        <taxon>Eukaryota</taxon>
        <taxon>Fungi</taxon>
        <taxon>Fungi incertae sedis</taxon>
        <taxon>Mucoromycota</taxon>
        <taxon>Mortierellomycotina</taxon>
        <taxon>Mortierellomycetes</taxon>
        <taxon>Mortierellales</taxon>
        <taxon>Mortierellaceae</taxon>
        <taxon>Linnemannia</taxon>
    </lineage>
</organism>
<evidence type="ECO:0000313" key="3">
    <source>
        <dbReference type="Proteomes" id="UP000707451"/>
    </source>
</evidence>
<keyword evidence="3" id="KW-1185">Reference proteome</keyword>
<sequence>MGSSKEKNVARSPSWKGMLGDISARSYFESCQSIADFDYIAFLRFSESKQLTKDQCENQWDEALTHLTSNTHKGLQTKGASLKKRWQKKDHVDNANVFWSAVKRKRELDRGTLEVQVTVDEYWNKRIRNDYSSPAVQDPTTSLVLQQSTSSFASSALSALVPSPAHSIVASTAVVSSSEEDPSNGEPDMYRFRERFKSMKDSYKWKLPSGRYAENILFEIGRHIREQWYNMADKRAREAFSDEDWDAIRSRATAIEEPTLHPVVERYLCGFNLSGSSMKLDKLKAATFIDGMEGADLGPLGLAKEDQIRYELELVRKLMLDWWFLYRKESGPFTAGTLLSEAWWSSHCFSILGHLVDDINSCYAINGEKTGLESSRRKNRHRPEEPVKAIRKKIGTKSDVFIRTLGHTSRDWSVVESGHLWDSFGNKVIGESRIKVSRQLHDILFHRAQETAWNDMFINQAKVIGVVTGGSMLTRMDLVFGGGRYTTVLKGQGLFKMAETLNQFKLNLKVAKLLLQTRGLIINLMTLFNQCIEDNEAESDENEGQDYVNELIASSPSGEYGKE</sequence>
<comment type="caution">
    <text evidence="2">The sequence shown here is derived from an EMBL/GenBank/DDBJ whole genome shotgun (WGS) entry which is preliminary data.</text>
</comment>